<dbReference type="Gene3D" id="3.40.50.300">
    <property type="entry name" value="P-loop containing nucleotide triphosphate hydrolases"/>
    <property type="match status" value="1"/>
</dbReference>
<evidence type="ECO:0000313" key="5">
    <source>
        <dbReference type="Proteomes" id="UP000525652"/>
    </source>
</evidence>
<dbReference type="GO" id="GO:0005524">
    <property type="term" value="F:ATP binding"/>
    <property type="evidence" value="ECO:0007669"/>
    <property type="project" value="UniProtKB-KW"/>
</dbReference>
<keyword evidence="5" id="KW-1185">Reference proteome</keyword>
<dbReference type="PANTHER" id="PTHR42939:SF1">
    <property type="entry name" value="ABC TRANSPORTER ATP-BINDING PROTEIN ALBC-RELATED"/>
    <property type="match status" value="1"/>
</dbReference>
<keyword evidence="2" id="KW-0547">Nucleotide-binding</keyword>
<dbReference type="AlphaFoldDB" id="A0A7X1E2Y5"/>
<evidence type="ECO:0000256" key="2">
    <source>
        <dbReference type="ARBA" id="ARBA00022741"/>
    </source>
</evidence>
<dbReference type="EMBL" id="JACHVA010000016">
    <property type="protein sequence ID" value="MBC2600378.1"/>
    <property type="molecule type" value="Genomic_DNA"/>
</dbReference>
<evidence type="ECO:0000256" key="3">
    <source>
        <dbReference type="ARBA" id="ARBA00022840"/>
    </source>
</evidence>
<dbReference type="Proteomes" id="UP000525652">
    <property type="component" value="Unassembled WGS sequence"/>
</dbReference>
<dbReference type="SUPFAM" id="SSF52540">
    <property type="entry name" value="P-loop containing nucleoside triphosphate hydrolases"/>
    <property type="match status" value="1"/>
</dbReference>
<sequence length="154" mass="17907">MWTLYRHIAALTVMFERDADPIRREFESLVDEMDLREVVRKPFVQMSRGQLYKSALISMKLMDCPIWLLDEPFASGMDSHGTRVMKQWFRAAAESGKTIIFTTQLPEIAVFADRVVLLQRQKAQFFRTSGRDVLDGDGRCFDLEEMMEESRCGN</sequence>
<protein>
    <recommendedName>
        <fullName evidence="6">ATP-binding cassette domain-containing protein</fullName>
    </recommendedName>
</protein>
<reference evidence="4 5" key="1">
    <citation type="submission" date="2020-07" db="EMBL/GenBank/DDBJ databases">
        <authorList>
            <person name="Feng X."/>
        </authorList>
    </citation>
    <scope>NUCLEOTIDE SEQUENCE [LARGE SCALE GENOMIC DNA]</scope>
    <source>
        <strain evidence="4 5">JCM14086</strain>
    </source>
</reference>
<evidence type="ECO:0000313" key="4">
    <source>
        <dbReference type="EMBL" id="MBC2600378.1"/>
    </source>
</evidence>
<dbReference type="InterPro" id="IPR051782">
    <property type="entry name" value="ABC_Transporter_VariousFunc"/>
</dbReference>
<organism evidence="4 5">
    <name type="scientific">Puniceicoccus vermicola</name>
    <dbReference type="NCBI Taxonomy" id="388746"/>
    <lineage>
        <taxon>Bacteria</taxon>
        <taxon>Pseudomonadati</taxon>
        <taxon>Verrucomicrobiota</taxon>
        <taxon>Opitutia</taxon>
        <taxon>Puniceicoccales</taxon>
        <taxon>Puniceicoccaceae</taxon>
        <taxon>Puniceicoccus</taxon>
    </lineage>
</organism>
<proteinExistence type="predicted"/>
<name>A0A7X1E2Y5_9BACT</name>
<dbReference type="PANTHER" id="PTHR42939">
    <property type="entry name" value="ABC TRANSPORTER ATP-BINDING PROTEIN ALBC-RELATED"/>
    <property type="match status" value="1"/>
</dbReference>
<accession>A0A7X1E2Y5</accession>
<dbReference type="RefSeq" id="WP_185691127.1">
    <property type="nucleotide sequence ID" value="NZ_JACHVA010000016.1"/>
</dbReference>
<keyword evidence="3" id="KW-0067">ATP-binding</keyword>
<comment type="caution">
    <text evidence="4">The sequence shown here is derived from an EMBL/GenBank/DDBJ whole genome shotgun (WGS) entry which is preliminary data.</text>
</comment>
<evidence type="ECO:0000256" key="1">
    <source>
        <dbReference type="ARBA" id="ARBA00022448"/>
    </source>
</evidence>
<gene>
    <name evidence="4" type="ORF">H5P30_01135</name>
</gene>
<dbReference type="InterPro" id="IPR027417">
    <property type="entry name" value="P-loop_NTPase"/>
</dbReference>
<evidence type="ECO:0008006" key="6">
    <source>
        <dbReference type="Google" id="ProtNLM"/>
    </source>
</evidence>
<keyword evidence="1" id="KW-0813">Transport</keyword>